<evidence type="ECO:0000256" key="1">
    <source>
        <dbReference type="ARBA" id="ARBA00008956"/>
    </source>
</evidence>
<comment type="similarity">
    <text evidence="1 5">Belongs to the Frigida family.</text>
</comment>
<dbReference type="InterPro" id="IPR012474">
    <property type="entry name" value="Frigida"/>
</dbReference>
<feature type="region of interest" description="Disordered" evidence="6">
    <location>
        <begin position="383"/>
        <end position="453"/>
    </location>
</feature>
<keyword evidence="3 5" id="KW-0221">Differentiation</keyword>
<dbReference type="STRING" id="79200.A0A166DM19"/>
<dbReference type="AlphaFoldDB" id="A0A166DM19"/>
<dbReference type="OMA" id="VEMWKEH"/>
<dbReference type="KEGG" id="dcr:108206000"/>
<organism evidence="7">
    <name type="scientific">Daucus carota subsp. sativus</name>
    <name type="common">Carrot</name>
    <dbReference type="NCBI Taxonomy" id="79200"/>
    <lineage>
        <taxon>Eukaryota</taxon>
        <taxon>Viridiplantae</taxon>
        <taxon>Streptophyta</taxon>
        <taxon>Embryophyta</taxon>
        <taxon>Tracheophyta</taxon>
        <taxon>Spermatophyta</taxon>
        <taxon>Magnoliopsida</taxon>
        <taxon>eudicotyledons</taxon>
        <taxon>Gunneridae</taxon>
        <taxon>Pentapetalae</taxon>
        <taxon>asterids</taxon>
        <taxon>campanulids</taxon>
        <taxon>Apiales</taxon>
        <taxon>Apiaceae</taxon>
        <taxon>Apioideae</taxon>
        <taxon>Scandiceae</taxon>
        <taxon>Daucinae</taxon>
        <taxon>Daucus</taxon>
        <taxon>Daucus sect. Daucus</taxon>
    </lineage>
</organism>
<evidence type="ECO:0000313" key="8">
    <source>
        <dbReference type="EMBL" id="WOG87820.1"/>
    </source>
</evidence>
<dbReference type="Pfam" id="PF07899">
    <property type="entry name" value="Frigida"/>
    <property type="match status" value="1"/>
</dbReference>
<dbReference type="PANTHER" id="PTHR31791">
    <property type="entry name" value="FRIGIDA-LIKE PROTEIN 3-RELATED"/>
    <property type="match status" value="1"/>
</dbReference>
<feature type="compositionally biased region" description="Polar residues" evidence="6">
    <location>
        <begin position="427"/>
        <end position="447"/>
    </location>
</feature>
<keyword evidence="2 5" id="KW-0217">Developmental protein</keyword>
<dbReference type="PANTHER" id="PTHR31791:SF10">
    <property type="entry name" value="FRIGIDA-LIKE PROTEIN"/>
    <property type="match status" value="1"/>
</dbReference>
<proteinExistence type="inferred from homology"/>
<dbReference type="Proteomes" id="UP000077755">
    <property type="component" value="Chromosome 2"/>
</dbReference>
<reference evidence="8" key="2">
    <citation type="submission" date="2022-03" db="EMBL/GenBank/DDBJ databases">
        <title>Draft title - Genomic analysis of global carrot germplasm unveils the trajectory of domestication and the origin of high carotenoid orange carrot.</title>
        <authorList>
            <person name="Iorizzo M."/>
            <person name="Ellison S."/>
            <person name="Senalik D."/>
            <person name="Macko-Podgorni A."/>
            <person name="Grzebelus D."/>
            <person name="Bostan H."/>
            <person name="Rolling W."/>
            <person name="Curaba J."/>
            <person name="Simon P."/>
        </authorList>
    </citation>
    <scope>NUCLEOTIDE SEQUENCE</scope>
    <source>
        <tissue evidence="8">Leaf</tissue>
    </source>
</reference>
<evidence type="ECO:0000256" key="3">
    <source>
        <dbReference type="ARBA" id="ARBA00022782"/>
    </source>
</evidence>
<evidence type="ECO:0000313" key="7">
    <source>
        <dbReference type="EMBL" id="KZN05414.1"/>
    </source>
</evidence>
<keyword evidence="9" id="KW-1185">Reference proteome</keyword>
<keyword evidence="4 5" id="KW-0287">Flowering</keyword>
<accession>A0A166DM19</accession>
<sequence>MATDYIINPDKIQTFFTQIEEHKNLLTSITDFHKTLATHFTSLSETLAQKSQNLDAQIESFHTQSKKSLELLENRENSIPEREASLVARINEQKGVSISDIESDNVGRNLGELLRMYFRRMDGSGLVKFLLAKRKESVVLRTELGSAVEEAVDVFALVLDVVEEFVGLKSEGGVGMADRRWACGLLVQVVVPLEEGKVGEVMVGSSLKERAMMVLEKWKGMLGGGGESGVGAGEATMFLQIVYGFGLKDRFEEKFLRSMVLEFAGRRDMAKIAAAVGFTGQKMIDIIDELVKSGKEVEAVYFATEFDLTEKYAPVSLLKSHLKNIRKNANSISKNGKYSAAAVDEANNSEMIATKAIIKCVEDHKLESQFPTDNLKKRITQLEKAKAEKKKSASSVSKPSNKRAHGGSSKGGGGVGTSSRPPKAGRISTTSPSFRQRNPSQIHQTPGATRYAAPYSYPNPSLYDVPGTPSYVSAYGGPRIKSPVGLQHAYAAPDVGVAGIRAGTSYAGQGSYGVQSNYAAYDYPPASAYPPTYPQ</sequence>
<dbReference type="GO" id="GO:0030154">
    <property type="term" value="P:cell differentiation"/>
    <property type="evidence" value="ECO:0007669"/>
    <property type="project" value="UniProtKB-KW"/>
</dbReference>
<dbReference type="Gramene" id="KZN05414">
    <property type="protein sequence ID" value="KZN05414"/>
    <property type="gene ID" value="DCAR_006251"/>
</dbReference>
<dbReference type="OrthoDB" id="1917867at2759"/>
<evidence type="ECO:0000313" key="9">
    <source>
        <dbReference type="Proteomes" id="UP000077755"/>
    </source>
</evidence>
<dbReference type="EMBL" id="LNRQ01000002">
    <property type="protein sequence ID" value="KZN05414.1"/>
    <property type="molecule type" value="Genomic_DNA"/>
</dbReference>
<evidence type="ECO:0000256" key="4">
    <source>
        <dbReference type="ARBA" id="ARBA00023089"/>
    </source>
</evidence>
<evidence type="ECO:0000256" key="5">
    <source>
        <dbReference type="RuleBase" id="RU364012"/>
    </source>
</evidence>
<dbReference type="EMBL" id="CP093344">
    <property type="protein sequence ID" value="WOG87820.1"/>
    <property type="molecule type" value="Genomic_DNA"/>
</dbReference>
<name>A0A166DM19_DAUCS</name>
<protein>
    <recommendedName>
        <fullName evidence="5">FRIGIDA-like protein</fullName>
    </recommendedName>
</protein>
<dbReference type="GO" id="GO:0009908">
    <property type="term" value="P:flower development"/>
    <property type="evidence" value="ECO:0007669"/>
    <property type="project" value="UniProtKB-KW"/>
</dbReference>
<evidence type="ECO:0000256" key="2">
    <source>
        <dbReference type="ARBA" id="ARBA00022473"/>
    </source>
</evidence>
<gene>
    <name evidence="7" type="ORF">DCAR_006251</name>
    <name evidence="8" type="ORF">DCAR_0207052</name>
</gene>
<reference evidence="7" key="1">
    <citation type="journal article" date="2016" name="Nat. Genet.">
        <title>A high-quality carrot genome assembly provides new insights into carotenoid accumulation and asterid genome evolution.</title>
        <authorList>
            <person name="Iorizzo M."/>
            <person name="Ellison S."/>
            <person name="Senalik D."/>
            <person name="Zeng P."/>
            <person name="Satapoomin P."/>
            <person name="Huang J."/>
            <person name="Bowman M."/>
            <person name="Iovene M."/>
            <person name="Sanseverino W."/>
            <person name="Cavagnaro P."/>
            <person name="Yildiz M."/>
            <person name="Macko-Podgorni A."/>
            <person name="Moranska E."/>
            <person name="Grzebelus E."/>
            <person name="Grzebelus D."/>
            <person name="Ashrafi H."/>
            <person name="Zheng Z."/>
            <person name="Cheng S."/>
            <person name="Spooner D."/>
            <person name="Van Deynze A."/>
            <person name="Simon P."/>
        </authorList>
    </citation>
    <scope>NUCLEOTIDE SEQUENCE [LARGE SCALE GENOMIC DNA]</scope>
    <source>
        <tissue evidence="7">Leaf</tissue>
    </source>
</reference>
<evidence type="ECO:0000256" key="6">
    <source>
        <dbReference type="SAM" id="MobiDB-lite"/>
    </source>
</evidence>